<accession>A0A6V7UNG0</accession>
<protein>
    <submittedName>
        <fullName evidence="1">Uncharacterized protein</fullName>
    </submittedName>
</protein>
<dbReference type="OrthoDB" id="521512at2759"/>
<comment type="caution">
    <text evidence="1">The sequence shown here is derived from an EMBL/GenBank/DDBJ whole genome shotgun (WGS) entry which is preliminary data.</text>
</comment>
<dbReference type="Proteomes" id="UP000580250">
    <property type="component" value="Unassembled WGS sequence"/>
</dbReference>
<dbReference type="EMBL" id="CAJEWN010000091">
    <property type="protein sequence ID" value="CAD2162375.1"/>
    <property type="molecule type" value="Genomic_DNA"/>
</dbReference>
<reference evidence="1 2" key="1">
    <citation type="submission" date="2020-08" db="EMBL/GenBank/DDBJ databases">
        <authorList>
            <person name="Koutsovoulos G."/>
            <person name="Danchin GJ E."/>
        </authorList>
    </citation>
    <scope>NUCLEOTIDE SEQUENCE [LARGE SCALE GENOMIC DNA]</scope>
</reference>
<organism evidence="1 2">
    <name type="scientific">Meloidogyne enterolobii</name>
    <name type="common">Root-knot nematode worm</name>
    <name type="synonym">Meloidogyne mayaguensis</name>
    <dbReference type="NCBI Taxonomy" id="390850"/>
    <lineage>
        <taxon>Eukaryota</taxon>
        <taxon>Metazoa</taxon>
        <taxon>Ecdysozoa</taxon>
        <taxon>Nematoda</taxon>
        <taxon>Chromadorea</taxon>
        <taxon>Rhabditida</taxon>
        <taxon>Tylenchina</taxon>
        <taxon>Tylenchomorpha</taxon>
        <taxon>Tylenchoidea</taxon>
        <taxon>Meloidogynidae</taxon>
        <taxon>Meloidogyninae</taxon>
        <taxon>Meloidogyne</taxon>
    </lineage>
</organism>
<dbReference type="AlphaFoldDB" id="A0A6V7UNG0"/>
<proteinExistence type="predicted"/>
<evidence type="ECO:0000313" key="2">
    <source>
        <dbReference type="Proteomes" id="UP000580250"/>
    </source>
</evidence>
<gene>
    <name evidence="1" type="ORF">MENT_LOCUS15387</name>
</gene>
<name>A0A6V7UNG0_MELEN</name>
<evidence type="ECO:0000313" key="1">
    <source>
        <dbReference type="EMBL" id="CAD2162375.1"/>
    </source>
</evidence>
<sequence>MGGEHHEPYKIPHWTTHSNWRSSPDLLDYHNRLARLGLKDPWIRNFWPAFDPSKTGIRRRGRRWLLFGAWKKMSIGIKPGMAIAGTVVAIEELYSKLVYGHTSWGGIWAEHKKSGH</sequence>